<feature type="transmembrane region" description="Helical" evidence="5">
    <location>
        <begin position="12"/>
        <end position="32"/>
    </location>
</feature>
<dbReference type="EC" id="3.1.1.61" evidence="2"/>
<dbReference type="PANTHER" id="PTHR42872:SF3">
    <property type="entry name" value="PROTEIN-GLUTAMATE METHYLESTERASE_PROTEIN-GLUTAMINE GLUTAMINASE 1"/>
    <property type="match status" value="1"/>
</dbReference>
<gene>
    <name evidence="7" type="ORF">GS399_12550</name>
</gene>
<protein>
    <recommendedName>
        <fullName evidence="2">protein-glutamate methylesterase</fullName>
        <ecNumber evidence="2">3.1.1.61</ecNumber>
    </recommendedName>
</protein>
<comment type="caution">
    <text evidence="7">The sequence shown here is derived from an EMBL/GenBank/DDBJ whole genome shotgun (WGS) entry which is preliminary data.</text>
</comment>
<dbReference type="Proteomes" id="UP000466586">
    <property type="component" value="Unassembled WGS sequence"/>
</dbReference>
<evidence type="ECO:0000256" key="5">
    <source>
        <dbReference type="SAM" id="Phobius"/>
    </source>
</evidence>
<feature type="active site" evidence="4">
    <location>
        <position position="18"/>
    </location>
</feature>
<evidence type="ECO:0000256" key="3">
    <source>
        <dbReference type="ARBA" id="ARBA00048267"/>
    </source>
</evidence>
<name>A0A7K1YB36_9SPHI</name>
<dbReference type="InterPro" id="IPR000673">
    <property type="entry name" value="Sig_transdc_resp-reg_Me-estase"/>
</dbReference>
<dbReference type="GO" id="GO:0000156">
    <property type="term" value="F:phosphorelay response regulator activity"/>
    <property type="evidence" value="ECO:0007669"/>
    <property type="project" value="InterPro"/>
</dbReference>
<dbReference type="InterPro" id="IPR035909">
    <property type="entry name" value="CheB_C"/>
</dbReference>
<dbReference type="Gene3D" id="3.40.50.180">
    <property type="entry name" value="Methylesterase CheB, C-terminal domain"/>
    <property type="match status" value="1"/>
</dbReference>
<dbReference type="GO" id="GO:0005737">
    <property type="term" value="C:cytoplasm"/>
    <property type="evidence" value="ECO:0007669"/>
    <property type="project" value="InterPro"/>
</dbReference>
<dbReference type="GO" id="GO:0008984">
    <property type="term" value="F:protein-glutamate methylesterase activity"/>
    <property type="evidence" value="ECO:0007669"/>
    <property type="project" value="UniProtKB-EC"/>
</dbReference>
<dbReference type="RefSeq" id="WP_160844983.1">
    <property type="nucleotide sequence ID" value="NZ_WVHT01000005.1"/>
</dbReference>
<feature type="active site" evidence="4">
    <location>
        <position position="45"/>
    </location>
</feature>
<evidence type="ECO:0000256" key="2">
    <source>
        <dbReference type="ARBA" id="ARBA00039140"/>
    </source>
</evidence>
<dbReference type="SUPFAM" id="SSF52738">
    <property type="entry name" value="Methylesterase CheB, C-terminal domain"/>
    <property type="match status" value="1"/>
</dbReference>
<dbReference type="PROSITE" id="PS50122">
    <property type="entry name" value="CHEB"/>
    <property type="match status" value="1"/>
</dbReference>
<dbReference type="PANTHER" id="PTHR42872">
    <property type="entry name" value="PROTEIN-GLUTAMATE METHYLESTERASE/PROTEIN-GLUTAMINE GLUTAMINASE"/>
    <property type="match status" value="1"/>
</dbReference>
<feature type="active site" evidence="4">
    <location>
        <position position="138"/>
    </location>
</feature>
<reference evidence="7 8" key="1">
    <citation type="submission" date="2019-11" db="EMBL/GenBank/DDBJ databases">
        <title>Pedobacter sp. HMF7647 Genome sequencing and assembly.</title>
        <authorList>
            <person name="Kang H."/>
            <person name="Kim H."/>
            <person name="Joh K."/>
        </authorList>
    </citation>
    <scope>NUCLEOTIDE SEQUENCE [LARGE SCALE GENOMIC DNA]</scope>
    <source>
        <strain evidence="7 8">HMF7647</strain>
    </source>
</reference>
<evidence type="ECO:0000313" key="8">
    <source>
        <dbReference type="Proteomes" id="UP000466586"/>
    </source>
</evidence>
<organism evidence="7 8">
    <name type="scientific">Hufsiella arboris</name>
    <dbReference type="NCBI Taxonomy" id="2695275"/>
    <lineage>
        <taxon>Bacteria</taxon>
        <taxon>Pseudomonadati</taxon>
        <taxon>Bacteroidota</taxon>
        <taxon>Sphingobacteriia</taxon>
        <taxon>Sphingobacteriales</taxon>
        <taxon>Sphingobacteriaceae</taxon>
        <taxon>Hufsiella</taxon>
    </lineage>
</organism>
<keyword evidence="5" id="KW-0812">Transmembrane</keyword>
<dbReference type="AlphaFoldDB" id="A0A7K1YB36"/>
<keyword evidence="1 4" id="KW-0378">Hydrolase</keyword>
<evidence type="ECO:0000313" key="7">
    <source>
        <dbReference type="EMBL" id="MXV51807.1"/>
    </source>
</evidence>
<evidence type="ECO:0000259" key="6">
    <source>
        <dbReference type="PROSITE" id="PS50122"/>
    </source>
</evidence>
<dbReference type="EMBL" id="WVHT01000005">
    <property type="protein sequence ID" value="MXV51807.1"/>
    <property type="molecule type" value="Genomic_DNA"/>
</dbReference>
<evidence type="ECO:0000256" key="4">
    <source>
        <dbReference type="PROSITE-ProRule" id="PRU00050"/>
    </source>
</evidence>
<keyword evidence="5" id="KW-1133">Transmembrane helix</keyword>
<sequence length="194" mass="20993">MAKNGLTLAKNLLLIGGSAGSLEVILQFLPFIQLGPDLAIVMVLHRKAGDDSPLVELLTFRTHTPVKEAEEKEPVNGGVIYVAPADYHLLVERNLTFSLDFSEKVNYSRPSIDLTFQTAAEAPFTKLTCLLLSGANEDGSAGVEAVKLAGGTFAVQDPSTAEVFFMPQKAINRVKPDFLLKPKDMSDFINSLNS</sequence>
<dbReference type="Pfam" id="PF01339">
    <property type="entry name" value="CheB_methylest"/>
    <property type="match status" value="1"/>
</dbReference>
<evidence type="ECO:0000256" key="1">
    <source>
        <dbReference type="ARBA" id="ARBA00022801"/>
    </source>
</evidence>
<keyword evidence="8" id="KW-1185">Reference proteome</keyword>
<keyword evidence="4" id="KW-0145">Chemotaxis</keyword>
<dbReference type="GO" id="GO:0006935">
    <property type="term" value="P:chemotaxis"/>
    <property type="evidence" value="ECO:0007669"/>
    <property type="project" value="UniProtKB-UniRule"/>
</dbReference>
<dbReference type="CDD" id="cd16433">
    <property type="entry name" value="CheB"/>
    <property type="match status" value="1"/>
</dbReference>
<feature type="domain" description="CheB-type methylesterase" evidence="6">
    <location>
        <begin position="6"/>
        <end position="172"/>
    </location>
</feature>
<accession>A0A7K1YB36</accession>
<proteinExistence type="predicted"/>
<keyword evidence="5" id="KW-0472">Membrane</keyword>
<comment type="catalytic activity">
    <reaction evidence="3">
        <text>[protein]-L-glutamate 5-O-methyl ester + H2O = L-glutamyl-[protein] + methanol + H(+)</text>
        <dbReference type="Rhea" id="RHEA:23236"/>
        <dbReference type="Rhea" id="RHEA-COMP:10208"/>
        <dbReference type="Rhea" id="RHEA-COMP:10311"/>
        <dbReference type="ChEBI" id="CHEBI:15377"/>
        <dbReference type="ChEBI" id="CHEBI:15378"/>
        <dbReference type="ChEBI" id="CHEBI:17790"/>
        <dbReference type="ChEBI" id="CHEBI:29973"/>
        <dbReference type="ChEBI" id="CHEBI:82795"/>
        <dbReference type="EC" id="3.1.1.61"/>
    </reaction>
</comment>